<keyword evidence="2" id="KW-1185">Reference proteome</keyword>
<evidence type="ECO:0000313" key="2">
    <source>
        <dbReference type="Proteomes" id="UP000238390"/>
    </source>
</evidence>
<evidence type="ECO:0000313" key="1">
    <source>
        <dbReference type="EMBL" id="AVK05022.1"/>
    </source>
</evidence>
<gene>
    <name evidence="1" type="ORF">CSB93_3240</name>
</gene>
<dbReference type="EMBL" id="CP027169">
    <property type="protein sequence ID" value="AVK05022.1"/>
    <property type="molecule type" value="Genomic_DNA"/>
</dbReference>
<dbReference type="RefSeq" id="WP_043153649.1">
    <property type="nucleotide sequence ID" value="NZ_CP027169.1"/>
</dbReference>
<dbReference type="PIRSF" id="PIRSF030771">
    <property type="entry name" value="UCP030771"/>
    <property type="match status" value="1"/>
</dbReference>
<proteinExistence type="predicted"/>
<reference evidence="1 2" key="1">
    <citation type="submission" date="2018-02" db="EMBL/GenBank/DDBJ databases">
        <title>FDA/CDC Antimicrobial Resistant Isolate Bank Genome Sequencing.</title>
        <authorList>
            <person name="Benahmed F.H."/>
            <person name="Lutgring J.D."/>
            <person name="Yoo B."/>
            <person name="Machado M."/>
            <person name="Brown A."/>
            <person name="McAllister G."/>
            <person name="Perry A."/>
            <person name="Halpin A.L."/>
            <person name="Vavikolanu K."/>
            <person name="Ott S."/>
            <person name="Zhao X."/>
            <person name="Tallon L.J."/>
            <person name="Sadzewicz L."/>
            <person name="Aluvathingal J."/>
            <person name="Nadendla S."/>
            <person name="Voskania-kordi A."/>
            <person name="Simonyan V."/>
            <person name="Patel J."/>
            <person name="Shawar R.M."/>
        </authorList>
    </citation>
    <scope>NUCLEOTIDE SEQUENCE [LARGE SCALE GENOMIC DNA]</scope>
    <source>
        <strain evidence="1 2">AR_0356</strain>
    </source>
</reference>
<sequence length="105" mass="10309">MAKNYVEDGNVLTLIAPAGGVQAGVPAVIGDLVVVPLVDAAEGEPFAGKTGGVWSLPAAAGLTQGAKCSVLNGELVAAATADSVAFGKITEPTVDGFASAMLIQQ</sequence>
<dbReference type="Pfam" id="PF09956">
    <property type="entry name" value="Phage_cement_2"/>
    <property type="match status" value="1"/>
</dbReference>
<dbReference type="Proteomes" id="UP000238390">
    <property type="component" value="Chromosome"/>
</dbReference>
<evidence type="ECO:0008006" key="3">
    <source>
        <dbReference type="Google" id="ProtNLM"/>
    </source>
</evidence>
<dbReference type="AlphaFoldDB" id="A0A2R3ISV8"/>
<dbReference type="InterPro" id="IPR011231">
    <property type="entry name" value="Phage_VT1-Sakai_H0018"/>
</dbReference>
<protein>
    <recommendedName>
        <fullName evidence="3">DUF2190 family protein</fullName>
    </recommendedName>
</protein>
<accession>A0A2R3ISV8</accession>
<name>A0A2R3ISV8_9PSED</name>
<organism evidence="1 2">
    <name type="scientific">Pseudomonas paraeruginosa</name>
    <dbReference type="NCBI Taxonomy" id="2994495"/>
    <lineage>
        <taxon>Bacteria</taxon>
        <taxon>Pseudomonadati</taxon>
        <taxon>Pseudomonadota</taxon>
        <taxon>Gammaproteobacteria</taxon>
        <taxon>Pseudomonadales</taxon>
        <taxon>Pseudomonadaceae</taxon>
        <taxon>Pseudomonas</taxon>
    </lineage>
</organism>